<proteinExistence type="predicted"/>
<evidence type="ECO:0008006" key="3">
    <source>
        <dbReference type="Google" id="ProtNLM"/>
    </source>
</evidence>
<evidence type="ECO:0000313" key="1">
    <source>
        <dbReference type="EMBL" id="AMQ00277.1"/>
    </source>
</evidence>
<dbReference type="PATRIC" id="fig|188932.3.peg.3549"/>
<dbReference type="EMBL" id="CP014504">
    <property type="protein sequence ID" value="AMQ00277.1"/>
    <property type="molecule type" value="Genomic_DNA"/>
</dbReference>
<sequence length="163" mass="18877">MKTVLIPTDFNENSVYLSENILKNFKDEPIRILFFHAYKLTDSISDLLMLSRRSTEYGQIPESFHRACYDFKKTHQAQIDTIGVEYFYGSTMAAFRNFAEANEVDFIYCPETYSFRQISKYSINPDVFLNKSGIPILQVIQEDEAPVKIKKAIVLEHEAAQLV</sequence>
<accession>A0A127VG02</accession>
<dbReference type="AlphaFoldDB" id="A0A127VG02"/>
<dbReference type="Proteomes" id="UP000071561">
    <property type="component" value="Chromosome"/>
</dbReference>
<dbReference type="RefSeq" id="WP_068403155.1">
    <property type="nucleotide sequence ID" value="NZ_CP014504.1"/>
</dbReference>
<name>A0A127VG02_9SPHI</name>
<keyword evidence="2" id="KW-1185">Reference proteome</keyword>
<gene>
    <name evidence="1" type="ORF">AY601_3411</name>
</gene>
<evidence type="ECO:0000313" key="2">
    <source>
        <dbReference type="Proteomes" id="UP000071561"/>
    </source>
</evidence>
<reference evidence="1 2" key="1">
    <citation type="submission" date="2016-03" db="EMBL/GenBank/DDBJ databases">
        <title>Complete genome sequence of Pedobacter cryoconitis PAMC 27485.</title>
        <authorList>
            <person name="Lee J."/>
            <person name="Kim O.-S."/>
        </authorList>
    </citation>
    <scope>NUCLEOTIDE SEQUENCE [LARGE SCALE GENOMIC DNA]</scope>
    <source>
        <strain evidence="1 2">PAMC 27485</strain>
    </source>
</reference>
<protein>
    <recommendedName>
        <fullName evidence="3">Universal stress protein</fullName>
    </recommendedName>
</protein>
<dbReference type="OrthoDB" id="893860at2"/>
<organism evidence="1 2">
    <name type="scientific">Pedobacter cryoconitis</name>
    <dbReference type="NCBI Taxonomy" id="188932"/>
    <lineage>
        <taxon>Bacteria</taxon>
        <taxon>Pseudomonadati</taxon>
        <taxon>Bacteroidota</taxon>
        <taxon>Sphingobacteriia</taxon>
        <taxon>Sphingobacteriales</taxon>
        <taxon>Sphingobacteriaceae</taxon>
        <taxon>Pedobacter</taxon>
    </lineage>
</organism>
<dbReference type="KEGG" id="pcm:AY601_3411"/>